<organism evidence="2 3">
    <name type="scientific">Brevundimonas staleyi</name>
    <dbReference type="NCBI Taxonomy" id="74326"/>
    <lineage>
        <taxon>Bacteria</taxon>
        <taxon>Pseudomonadati</taxon>
        <taxon>Pseudomonadota</taxon>
        <taxon>Alphaproteobacteria</taxon>
        <taxon>Caulobacterales</taxon>
        <taxon>Caulobacteraceae</taxon>
        <taxon>Brevundimonas</taxon>
    </lineage>
</organism>
<feature type="transmembrane region" description="Helical" evidence="1">
    <location>
        <begin position="41"/>
        <end position="59"/>
    </location>
</feature>
<gene>
    <name evidence="2" type="ORF">ACFPIE_04035</name>
</gene>
<dbReference type="RefSeq" id="WP_374037243.1">
    <property type="nucleotide sequence ID" value="NZ_CP169082.1"/>
</dbReference>
<keyword evidence="1" id="KW-1133">Transmembrane helix</keyword>
<accession>A0ABW0FNY0</accession>
<proteinExistence type="predicted"/>
<reference evidence="3" key="1">
    <citation type="journal article" date="2019" name="Int. J. Syst. Evol. Microbiol.">
        <title>The Global Catalogue of Microorganisms (GCM) 10K type strain sequencing project: providing services to taxonomists for standard genome sequencing and annotation.</title>
        <authorList>
            <consortium name="The Broad Institute Genomics Platform"/>
            <consortium name="The Broad Institute Genome Sequencing Center for Infectious Disease"/>
            <person name="Wu L."/>
            <person name="Ma J."/>
        </authorList>
    </citation>
    <scope>NUCLEOTIDE SEQUENCE [LARGE SCALE GENOMIC DNA]</scope>
    <source>
        <strain evidence="3">JCM 12125</strain>
    </source>
</reference>
<evidence type="ECO:0008006" key="4">
    <source>
        <dbReference type="Google" id="ProtNLM"/>
    </source>
</evidence>
<evidence type="ECO:0000313" key="2">
    <source>
        <dbReference type="EMBL" id="MFC5343069.1"/>
    </source>
</evidence>
<dbReference type="Proteomes" id="UP001596152">
    <property type="component" value="Unassembled WGS sequence"/>
</dbReference>
<evidence type="ECO:0000256" key="1">
    <source>
        <dbReference type="SAM" id="Phobius"/>
    </source>
</evidence>
<keyword evidence="1" id="KW-0472">Membrane</keyword>
<dbReference type="EMBL" id="JBHSLF010000008">
    <property type="protein sequence ID" value="MFC5343069.1"/>
    <property type="molecule type" value="Genomic_DNA"/>
</dbReference>
<evidence type="ECO:0000313" key="3">
    <source>
        <dbReference type="Proteomes" id="UP001596152"/>
    </source>
</evidence>
<feature type="transmembrane region" description="Helical" evidence="1">
    <location>
        <begin position="12"/>
        <end position="35"/>
    </location>
</feature>
<keyword evidence="3" id="KW-1185">Reference proteome</keyword>
<keyword evidence="1" id="KW-0812">Transmembrane</keyword>
<name>A0ABW0FNY0_9CAUL</name>
<protein>
    <recommendedName>
        <fullName evidence="4">DUF4175 domain-containing protein</fullName>
    </recommendedName>
</protein>
<sequence length="64" mass="7182">MSRKNLKDQSFWRIFQWPLALGVLSLTGLVGALLTDGVWDWIFAALIATCVAAIVWARARVHRA</sequence>
<comment type="caution">
    <text evidence="2">The sequence shown here is derived from an EMBL/GenBank/DDBJ whole genome shotgun (WGS) entry which is preliminary data.</text>
</comment>